<keyword evidence="4" id="KW-0233">DNA recombination</keyword>
<reference evidence="6 7" key="1">
    <citation type="submission" date="2018-10" db="EMBL/GenBank/DDBJ databases">
        <title>Bradyrhizobium sp. nov., effective nodules isolated from peanut in China.</title>
        <authorList>
            <person name="Li Y."/>
        </authorList>
    </citation>
    <scope>NUCLEOTIDE SEQUENCE [LARGE SCALE GENOMIC DNA]</scope>
    <source>
        <strain evidence="6 7">CCBAU 53426</strain>
    </source>
</reference>
<dbReference type="Pfam" id="PF01609">
    <property type="entry name" value="DDE_Tnp_1"/>
    <property type="match status" value="1"/>
</dbReference>
<feature type="non-terminal residue" evidence="6">
    <location>
        <position position="1"/>
    </location>
</feature>
<gene>
    <name evidence="6" type="ORF">EAS56_38350</name>
</gene>
<comment type="caution">
    <text evidence="6">The sequence shown here is derived from an EMBL/GenBank/DDBJ whole genome shotgun (WGS) entry which is preliminary data.</text>
</comment>
<keyword evidence="2" id="KW-0815">Transposition</keyword>
<dbReference type="SUPFAM" id="SSF53098">
    <property type="entry name" value="Ribonuclease H-like"/>
    <property type="match status" value="1"/>
</dbReference>
<dbReference type="PANTHER" id="PTHR33258:SF1">
    <property type="entry name" value="TRANSPOSASE INSL FOR INSERTION SEQUENCE ELEMENT IS186A-RELATED"/>
    <property type="match status" value="1"/>
</dbReference>
<dbReference type="InterPro" id="IPR047952">
    <property type="entry name" value="Transpos_IS4"/>
</dbReference>
<name>A0ABY0DX63_9BRAD</name>
<sequence length="178" mass="20597">FVTRLKKNTPLDVIRENHVSKNSNIVSDRIGHLPARLANSRKNPLQVPVREICVVIESGKQLRIVTNDLDASAEEIAELYKQRWQIELFFRWVKQTLRIRHFIGVSENAVRIQIAIALIAFLLLRMAQLAQKAVHSPLEFARLVRTNLMHRRPINNLLEPLQSVPINQNQLNLGLYFQ</sequence>
<protein>
    <submittedName>
        <fullName evidence="6">IS4 family transposase</fullName>
    </submittedName>
</protein>
<dbReference type="InterPro" id="IPR012337">
    <property type="entry name" value="RNaseH-like_sf"/>
</dbReference>
<dbReference type="InterPro" id="IPR002559">
    <property type="entry name" value="Transposase_11"/>
</dbReference>
<evidence type="ECO:0000256" key="1">
    <source>
        <dbReference type="ARBA" id="ARBA00010075"/>
    </source>
</evidence>
<keyword evidence="7" id="KW-1185">Reference proteome</keyword>
<evidence type="ECO:0000256" key="2">
    <source>
        <dbReference type="ARBA" id="ARBA00022578"/>
    </source>
</evidence>
<evidence type="ECO:0000256" key="4">
    <source>
        <dbReference type="ARBA" id="ARBA00023172"/>
    </source>
</evidence>
<dbReference type="PANTHER" id="PTHR33258">
    <property type="entry name" value="TRANSPOSASE INSL FOR INSERTION SEQUENCE ELEMENT IS186A-RELATED"/>
    <property type="match status" value="1"/>
</dbReference>
<dbReference type="EMBL" id="RDQZ01000101">
    <property type="protein sequence ID" value="RXH00915.1"/>
    <property type="molecule type" value="Genomic_DNA"/>
</dbReference>
<evidence type="ECO:0000259" key="5">
    <source>
        <dbReference type="Pfam" id="PF01609"/>
    </source>
</evidence>
<comment type="similarity">
    <text evidence="1">Belongs to the transposase 11 family.</text>
</comment>
<organism evidence="6 7">
    <name type="scientific">Bradyrhizobium guangzhouense</name>
    <dbReference type="NCBI Taxonomy" id="1325095"/>
    <lineage>
        <taxon>Bacteria</taxon>
        <taxon>Pseudomonadati</taxon>
        <taxon>Pseudomonadota</taxon>
        <taxon>Alphaproteobacteria</taxon>
        <taxon>Hyphomicrobiales</taxon>
        <taxon>Nitrobacteraceae</taxon>
        <taxon>Bradyrhizobium</taxon>
    </lineage>
</organism>
<dbReference type="RefSeq" id="WP_128958822.1">
    <property type="nucleotide sequence ID" value="NZ_RDQZ01000101.1"/>
</dbReference>
<feature type="domain" description="Transposase IS4-like" evidence="5">
    <location>
        <begin position="1"/>
        <end position="123"/>
    </location>
</feature>
<evidence type="ECO:0000313" key="6">
    <source>
        <dbReference type="EMBL" id="RXH00915.1"/>
    </source>
</evidence>
<evidence type="ECO:0000256" key="3">
    <source>
        <dbReference type="ARBA" id="ARBA00023125"/>
    </source>
</evidence>
<dbReference type="NCBIfam" id="NF033592">
    <property type="entry name" value="transpos_IS4_1"/>
    <property type="match status" value="1"/>
</dbReference>
<proteinExistence type="inferred from homology"/>
<keyword evidence="3" id="KW-0238">DNA-binding</keyword>
<accession>A0ABY0DX63</accession>
<dbReference type="Proteomes" id="UP000290401">
    <property type="component" value="Unassembled WGS sequence"/>
</dbReference>
<evidence type="ECO:0000313" key="7">
    <source>
        <dbReference type="Proteomes" id="UP000290401"/>
    </source>
</evidence>
<dbReference type="Gene3D" id="3.90.350.10">
    <property type="entry name" value="Transposase Inhibitor Protein From Tn5, Chain A, domain 1"/>
    <property type="match status" value="1"/>
</dbReference>